<feature type="chain" id="PRO_5038536540" description="Lipoprotein" evidence="1">
    <location>
        <begin position="23"/>
        <end position="93"/>
    </location>
</feature>
<gene>
    <name evidence="2" type="ORF">GT003_13540</name>
</gene>
<organism evidence="2 3">
    <name type="scientific">Paenibacillus sacheonensis</name>
    <dbReference type="NCBI Taxonomy" id="742054"/>
    <lineage>
        <taxon>Bacteria</taxon>
        <taxon>Bacillati</taxon>
        <taxon>Bacillota</taxon>
        <taxon>Bacilli</taxon>
        <taxon>Bacillales</taxon>
        <taxon>Paenibacillaceae</taxon>
        <taxon>Paenibacillus</taxon>
    </lineage>
</organism>
<dbReference type="RefSeq" id="WP_161698524.1">
    <property type="nucleotide sequence ID" value="NZ_JAAAMU010000006.1"/>
</dbReference>
<dbReference type="AlphaFoldDB" id="A0A7X4YPD5"/>
<proteinExistence type="predicted"/>
<dbReference type="PROSITE" id="PS51257">
    <property type="entry name" value="PROKAR_LIPOPROTEIN"/>
    <property type="match status" value="1"/>
</dbReference>
<dbReference type="Proteomes" id="UP000558113">
    <property type="component" value="Unassembled WGS sequence"/>
</dbReference>
<evidence type="ECO:0008006" key="4">
    <source>
        <dbReference type="Google" id="ProtNLM"/>
    </source>
</evidence>
<dbReference type="OrthoDB" id="1797983at2"/>
<reference evidence="2 3" key="1">
    <citation type="submission" date="2020-01" db="EMBL/GenBank/DDBJ databases">
        <title>Paenibacillus soybeanensis sp. nov. isolated from the nodules of soybean (Glycine max(L.) Merr).</title>
        <authorList>
            <person name="Wang H."/>
        </authorList>
    </citation>
    <scope>NUCLEOTIDE SEQUENCE [LARGE SCALE GENOMIC DNA]</scope>
    <source>
        <strain evidence="2 3">DSM 23054</strain>
    </source>
</reference>
<comment type="caution">
    <text evidence="2">The sequence shown here is derived from an EMBL/GenBank/DDBJ whole genome shotgun (WGS) entry which is preliminary data.</text>
</comment>
<keyword evidence="1" id="KW-0732">Signal</keyword>
<keyword evidence="3" id="KW-1185">Reference proteome</keyword>
<protein>
    <recommendedName>
        <fullName evidence="4">Lipoprotein</fullName>
    </recommendedName>
</protein>
<accession>A0A7X4YPD5</accession>
<evidence type="ECO:0000313" key="2">
    <source>
        <dbReference type="EMBL" id="NBC70015.1"/>
    </source>
</evidence>
<dbReference type="EMBL" id="JAAAMU010000006">
    <property type="protein sequence ID" value="NBC70015.1"/>
    <property type="molecule type" value="Genomic_DNA"/>
</dbReference>
<name>A0A7X4YPD5_9BACL</name>
<evidence type="ECO:0000313" key="3">
    <source>
        <dbReference type="Proteomes" id="UP000558113"/>
    </source>
</evidence>
<feature type="signal peptide" evidence="1">
    <location>
        <begin position="1"/>
        <end position="22"/>
    </location>
</feature>
<sequence length="93" mass="10188">MIRKSLPVIVALALLLSACRLGERTIHLSDSPPQPLVTANGKAVQVYQSSYCWGDECADYVSAEEMLQDKKKDAIAANATFTFQYEGKQPKPA</sequence>
<evidence type="ECO:0000256" key="1">
    <source>
        <dbReference type="SAM" id="SignalP"/>
    </source>
</evidence>